<dbReference type="AlphaFoldDB" id="A0A1G9EYR3"/>
<dbReference type="InterPro" id="IPR008489">
    <property type="entry name" value="DUF771"/>
</dbReference>
<dbReference type="Proteomes" id="UP000199008">
    <property type="component" value="Unassembled WGS sequence"/>
</dbReference>
<keyword evidence="2" id="KW-1185">Reference proteome</keyword>
<gene>
    <name evidence="1" type="ORF">SAMN05216216_11056</name>
</gene>
<dbReference type="RefSeq" id="WP_092986074.1">
    <property type="nucleotide sequence ID" value="NZ_FNFY01000010.1"/>
</dbReference>
<evidence type="ECO:0000313" key="1">
    <source>
        <dbReference type="EMBL" id="SDK81336.1"/>
    </source>
</evidence>
<dbReference type="Pfam" id="PF05595">
    <property type="entry name" value="DUF771"/>
    <property type="match status" value="1"/>
</dbReference>
<dbReference type="OrthoDB" id="2400496at2"/>
<dbReference type="EMBL" id="FNFY01000010">
    <property type="protein sequence ID" value="SDK81336.1"/>
    <property type="molecule type" value="Genomic_DNA"/>
</dbReference>
<proteinExistence type="predicted"/>
<sequence length="101" mass="12115">MQSFDVQITIPEDYVLIKKIEYEDLIKNDLTGKYLSVKDICELTGKSQTFIRENLLNDPRRLKEIEAFSHFPQTQGDRWSFKAKEMREYLDKEFLPILRRV</sequence>
<reference evidence="2" key="1">
    <citation type="submission" date="2016-10" db="EMBL/GenBank/DDBJ databases">
        <authorList>
            <person name="Varghese N."/>
            <person name="Submissions S."/>
        </authorList>
    </citation>
    <scope>NUCLEOTIDE SEQUENCE [LARGE SCALE GENOMIC DNA]</scope>
    <source>
        <strain evidence="2">CGMCC 1.8895</strain>
    </source>
</reference>
<protein>
    <submittedName>
        <fullName evidence="1">Prophage pi2 protein 07</fullName>
    </submittedName>
</protein>
<accession>A0A1G9EYR3</accession>
<evidence type="ECO:0000313" key="2">
    <source>
        <dbReference type="Proteomes" id="UP000199008"/>
    </source>
</evidence>
<organism evidence="1 2">
    <name type="scientific">Lacicoccus qingdaonensis</name>
    <dbReference type="NCBI Taxonomy" id="576118"/>
    <lineage>
        <taxon>Bacteria</taxon>
        <taxon>Bacillati</taxon>
        <taxon>Bacillota</taxon>
        <taxon>Bacilli</taxon>
        <taxon>Bacillales</taxon>
        <taxon>Salinicoccaceae</taxon>
        <taxon>Lacicoccus</taxon>
    </lineage>
</organism>
<name>A0A1G9EYR3_9BACL</name>
<dbReference type="STRING" id="576118.SAMN05216216_11056"/>